<evidence type="ECO:0000256" key="5">
    <source>
        <dbReference type="SAM" id="Phobius"/>
    </source>
</evidence>
<dbReference type="EMBL" id="JYFE01000021">
    <property type="protein sequence ID" value="KIT17135.1"/>
    <property type="molecule type" value="Genomic_DNA"/>
</dbReference>
<dbReference type="RefSeq" id="WP_043917947.1">
    <property type="nucleotide sequence ID" value="NZ_FZPF01000010.1"/>
</dbReference>
<keyword evidence="4 5" id="KW-0472">Membrane</keyword>
<feature type="transmembrane region" description="Helical" evidence="5">
    <location>
        <begin position="39"/>
        <end position="62"/>
    </location>
</feature>
<name>A0A0D1EN60_9RHOB</name>
<comment type="caution">
    <text evidence="6">The sequence shown here is derived from an EMBL/GenBank/DDBJ whole genome shotgun (WGS) entry which is preliminary data.</text>
</comment>
<dbReference type="GO" id="GO:0012505">
    <property type="term" value="C:endomembrane system"/>
    <property type="evidence" value="ECO:0007669"/>
    <property type="project" value="UniProtKB-SubCell"/>
</dbReference>
<dbReference type="Pfam" id="PF04191">
    <property type="entry name" value="PEMT"/>
    <property type="match status" value="1"/>
</dbReference>
<evidence type="ECO:0000313" key="7">
    <source>
        <dbReference type="Proteomes" id="UP000032232"/>
    </source>
</evidence>
<protein>
    <recommendedName>
        <fullName evidence="8">Isoprenylcysteine carboxyl methyltransferase (ICMT) family protein</fullName>
    </recommendedName>
</protein>
<comment type="subcellular location">
    <subcellularLocation>
        <location evidence="1">Endomembrane system</location>
        <topology evidence="1">Multi-pass membrane protein</topology>
    </subcellularLocation>
</comment>
<keyword evidence="2 5" id="KW-0812">Transmembrane</keyword>
<keyword evidence="7" id="KW-1185">Reference proteome</keyword>
<sequence>MSASSHLRGFPDLPPVWALGLYLAQQACAAWVPLVRYEAGPAGIVMAAAGLALILWSAVWFWRKRTPIEPHHTPRALIVEGPYRLNRNPIYTGLALVLVGTGLNAGALSSLLLSALFPPLITRRFVLKEEAALRAAFGAAADTYIANSRRW</sequence>
<reference evidence="6 7" key="1">
    <citation type="submission" date="2015-02" db="EMBL/GenBank/DDBJ databases">
        <title>Genome Sequence of Jannaschia aquimarina DSM28248, a member of the Roseobacter clade.</title>
        <authorList>
            <person name="Voget S."/>
            <person name="Daniel R."/>
        </authorList>
    </citation>
    <scope>NUCLEOTIDE SEQUENCE [LARGE SCALE GENOMIC DNA]</scope>
    <source>
        <strain evidence="6 7">GSW-M26</strain>
    </source>
</reference>
<keyword evidence="3 5" id="KW-1133">Transmembrane helix</keyword>
<dbReference type="Proteomes" id="UP000032232">
    <property type="component" value="Unassembled WGS sequence"/>
</dbReference>
<organism evidence="6 7">
    <name type="scientific">Jannaschia aquimarina</name>
    <dbReference type="NCBI Taxonomy" id="935700"/>
    <lineage>
        <taxon>Bacteria</taxon>
        <taxon>Pseudomonadati</taxon>
        <taxon>Pseudomonadota</taxon>
        <taxon>Alphaproteobacteria</taxon>
        <taxon>Rhodobacterales</taxon>
        <taxon>Roseobacteraceae</taxon>
        <taxon>Jannaschia</taxon>
    </lineage>
</organism>
<evidence type="ECO:0000256" key="1">
    <source>
        <dbReference type="ARBA" id="ARBA00004127"/>
    </source>
</evidence>
<evidence type="ECO:0008006" key="8">
    <source>
        <dbReference type="Google" id="ProtNLM"/>
    </source>
</evidence>
<accession>A0A0D1EN60</accession>
<dbReference type="PATRIC" id="fig|935700.4.peg.1143"/>
<dbReference type="OrthoDB" id="9811969at2"/>
<dbReference type="Gene3D" id="1.20.120.1630">
    <property type="match status" value="1"/>
</dbReference>
<dbReference type="STRING" id="935700.jaqu_10970"/>
<feature type="transmembrane region" description="Helical" evidence="5">
    <location>
        <begin position="94"/>
        <end position="117"/>
    </location>
</feature>
<dbReference type="InterPro" id="IPR007318">
    <property type="entry name" value="Phopholipid_MeTrfase"/>
</dbReference>
<dbReference type="AlphaFoldDB" id="A0A0D1EN60"/>
<proteinExistence type="predicted"/>
<evidence type="ECO:0000313" key="6">
    <source>
        <dbReference type="EMBL" id="KIT17135.1"/>
    </source>
</evidence>
<evidence type="ECO:0000256" key="4">
    <source>
        <dbReference type="ARBA" id="ARBA00023136"/>
    </source>
</evidence>
<evidence type="ECO:0000256" key="3">
    <source>
        <dbReference type="ARBA" id="ARBA00022989"/>
    </source>
</evidence>
<evidence type="ECO:0000256" key="2">
    <source>
        <dbReference type="ARBA" id="ARBA00022692"/>
    </source>
</evidence>
<gene>
    <name evidence="6" type="ORF">jaqu_10970</name>
</gene>